<evidence type="ECO:0000256" key="1">
    <source>
        <dbReference type="ARBA" id="ARBA00022448"/>
    </source>
</evidence>
<dbReference type="InterPro" id="IPR001849">
    <property type="entry name" value="PH_domain"/>
</dbReference>
<name>A0A418ESB6_APHAT</name>
<dbReference type="GO" id="GO:0008104">
    <property type="term" value="P:intracellular protein localization"/>
    <property type="evidence" value="ECO:0007669"/>
    <property type="project" value="TreeGrafter"/>
</dbReference>
<gene>
    <name evidence="3" type="ORF">DYB37_004280</name>
</gene>
<feature type="domain" description="PH" evidence="2">
    <location>
        <begin position="1"/>
        <end position="114"/>
    </location>
</feature>
<proteinExistence type="predicted"/>
<dbReference type="GO" id="GO:0006893">
    <property type="term" value="P:Golgi to plasma membrane transport"/>
    <property type="evidence" value="ECO:0007669"/>
    <property type="project" value="TreeGrafter"/>
</dbReference>
<dbReference type="AlphaFoldDB" id="A0A418ESB6"/>
<accession>A0A418ESB6</accession>
<dbReference type="GO" id="GO:0006887">
    <property type="term" value="P:exocytosis"/>
    <property type="evidence" value="ECO:0007669"/>
    <property type="project" value="InterPro"/>
</dbReference>
<dbReference type="Proteomes" id="UP000285430">
    <property type="component" value="Unassembled WGS sequence"/>
</dbReference>
<dbReference type="GO" id="GO:0000145">
    <property type="term" value="C:exocyst"/>
    <property type="evidence" value="ECO:0007669"/>
    <property type="project" value="InterPro"/>
</dbReference>
<dbReference type="Pfam" id="PF08700">
    <property type="entry name" value="VPS51_Exo84_N"/>
    <property type="match status" value="1"/>
</dbReference>
<organism evidence="3 4">
    <name type="scientific">Aphanomyces astaci</name>
    <name type="common">Crayfish plague agent</name>
    <dbReference type="NCBI Taxonomy" id="112090"/>
    <lineage>
        <taxon>Eukaryota</taxon>
        <taxon>Sar</taxon>
        <taxon>Stramenopiles</taxon>
        <taxon>Oomycota</taxon>
        <taxon>Saprolegniomycetes</taxon>
        <taxon>Saprolegniales</taxon>
        <taxon>Verrucalvaceae</taxon>
        <taxon>Aphanomyces</taxon>
    </lineage>
</organism>
<protein>
    <recommendedName>
        <fullName evidence="2">PH domain-containing protein</fullName>
    </recommendedName>
</protein>
<evidence type="ECO:0000259" key="2">
    <source>
        <dbReference type="PROSITE" id="PS50003"/>
    </source>
</evidence>
<comment type="caution">
    <text evidence="3">The sequence shown here is derived from an EMBL/GenBank/DDBJ whole genome shotgun (WGS) entry which is preliminary data.</text>
</comment>
<dbReference type="PROSITE" id="PS50003">
    <property type="entry name" value="PH_DOMAIN"/>
    <property type="match status" value="1"/>
</dbReference>
<dbReference type="PANTHER" id="PTHR21426:SF12">
    <property type="entry name" value="EXOCYST COMPLEX COMPONENT 8"/>
    <property type="match status" value="1"/>
</dbReference>
<sequence>MVSAREVAQVAVYGGPLEKKKKYFYVTTTQWIYFDSMDATTPTFAISATEIVSVEELQAANATSGDSSHSAPSTSFTNKGFAFNVTVGKKKTELRAATEDDRDGWIGALMPYVADVAPLSATHSHHPKSRSRAELAKVADYIKQQMAVQKKKTSFTTHDVLQALGRKFPDLSDTDLLAWGETLVSAQLLLGPSTAFKDTSTISSLHLPDKLAKKLSASDRSKLSDLMSSPDFDAKAYAESFLKRNPPDKIDSHCDVLLDQKDVIIHELKADICANYTTFLAASTEIRHMENHVSLMRAAIVDCKRALQLLQSPATSTLSASHNNNNNIEQQRLQDARDDLAHSLDMHLFENDLDAFVHLVVAAKANPVHHVTATGHVEAYVLALSRAVFTTLLMCYQDFLVVYEDIFSISFLYLLMSCGTDWFHGHKSGPFVSFTMWMTDQLSHFASQVTLHVFECSPPPPSVLSPISSSSVTKDVVEFKAATKTISTCLRKVFYGARQLELAGLPIAPYLAPHFQLPLQHYIRSYVKTIKVVSMLLTLQYIEQDIFPRVQEVLQGVCPSSQIEKASFGSKTFLTSSETGTYHTCKVRSLSDEIASVALVRLAKALVGNSMRWPELHLGQETLPNDGGKSILVDLMLMEIANDDVTWTAKAKAVGSGGASQFLAEVRMLSNDAKAVHLIEQKLRQAMSMGPTGGKKPPTLAPDAWFAQYQVSIAAKT</sequence>
<dbReference type="InterPro" id="IPR033961">
    <property type="entry name" value="Exo84"/>
</dbReference>
<dbReference type="PANTHER" id="PTHR21426">
    <property type="entry name" value="EXOCYST COMPLEX COMPONENT 8"/>
    <property type="match status" value="1"/>
</dbReference>
<dbReference type="InterPro" id="IPR011993">
    <property type="entry name" value="PH-like_dom_sf"/>
</dbReference>
<dbReference type="Gene3D" id="2.30.29.30">
    <property type="entry name" value="Pleckstrin-homology domain (PH domain)/Phosphotyrosine-binding domain (PTB)"/>
    <property type="match status" value="1"/>
</dbReference>
<dbReference type="EMBL" id="QUTH01003647">
    <property type="protein sequence ID" value="RHZ18165.1"/>
    <property type="molecule type" value="Genomic_DNA"/>
</dbReference>
<keyword evidence="1" id="KW-0813">Transport</keyword>
<dbReference type="VEuPathDB" id="FungiDB:H257_08791"/>
<dbReference type="SUPFAM" id="SSF50729">
    <property type="entry name" value="PH domain-like"/>
    <property type="match status" value="1"/>
</dbReference>
<reference evidence="3 4" key="1">
    <citation type="submission" date="2018-08" db="EMBL/GenBank/DDBJ databases">
        <title>Aphanomyces genome sequencing and annotation.</title>
        <authorList>
            <person name="Minardi D."/>
            <person name="Oidtmann B."/>
            <person name="Van Der Giezen M."/>
            <person name="Studholme D.J."/>
        </authorList>
    </citation>
    <scope>NUCLEOTIDE SEQUENCE [LARGE SCALE GENOMIC DNA]</scope>
    <source>
        <strain evidence="3 4">Da</strain>
    </source>
</reference>
<evidence type="ECO:0000313" key="4">
    <source>
        <dbReference type="Proteomes" id="UP000285430"/>
    </source>
</evidence>
<evidence type="ECO:0000313" key="3">
    <source>
        <dbReference type="EMBL" id="RHZ18165.1"/>
    </source>
</evidence>